<keyword evidence="4" id="KW-1185">Reference proteome</keyword>
<feature type="domain" description="TssC1 N-terminal" evidence="1">
    <location>
        <begin position="50"/>
        <end position="359"/>
    </location>
</feature>
<comment type="caution">
    <text evidence="3">The sequence shown here is derived from an EMBL/GenBank/DDBJ whole genome shotgun (WGS) entry which is preliminary data.</text>
</comment>
<feature type="domain" description="TssC1 C-terminal" evidence="2">
    <location>
        <begin position="369"/>
        <end position="479"/>
    </location>
</feature>
<dbReference type="Proteomes" id="UP000218896">
    <property type="component" value="Unassembled WGS sequence"/>
</dbReference>
<dbReference type="NCBIfam" id="TIGR03355">
    <property type="entry name" value="VI_chp_2"/>
    <property type="match status" value="1"/>
</dbReference>
<evidence type="ECO:0000313" key="4">
    <source>
        <dbReference type="Proteomes" id="UP000218896"/>
    </source>
</evidence>
<evidence type="ECO:0000259" key="1">
    <source>
        <dbReference type="Pfam" id="PF05943"/>
    </source>
</evidence>
<dbReference type="PANTHER" id="PTHR35565:SF3">
    <property type="entry name" value="TYPE VI SECRETION SYSTEM SHEATH PROTEIN TSSC1"/>
    <property type="match status" value="1"/>
</dbReference>
<dbReference type="EMBL" id="NSKD01000001">
    <property type="protein sequence ID" value="PAU82145.1"/>
    <property type="molecule type" value="Genomic_DNA"/>
</dbReference>
<reference evidence="3 4" key="1">
    <citation type="submission" date="2017-08" db="EMBL/GenBank/DDBJ databases">
        <title>Halovibrio sewagensis sp. nov., isolated from wastewater of high salinity.</title>
        <authorList>
            <person name="Dong X."/>
            <person name="Zhang G."/>
        </authorList>
    </citation>
    <scope>NUCLEOTIDE SEQUENCE [LARGE SCALE GENOMIC DNA]</scope>
    <source>
        <strain evidence="3 4">YL5-2</strain>
    </source>
</reference>
<dbReference type="AlphaFoldDB" id="A0A2A2FC42"/>
<dbReference type="Pfam" id="PF18945">
    <property type="entry name" value="VipB_2"/>
    <property type="match status" value="1"/>
</dbReference>
<dbReference type="RefSeq" id="WP_095616241.1">
    <property type="nucleotide sequence ID" value="NZ_NSKD01000001.1"/>
</dbReference>
<dbReference type="InterPro" id="IPR010269">
    <property type="entry name" value="T6SS_TssC-like"/>
</dbReference>
<accession>A0A2A2FC42</accession>
<dbReference type="PANTHER" id="PTHR35565">
    <property type="entry name" value="CYTOPLASMIC PROTEIN-RELATED"/>
    <property type="match status" value="1"/>
</dbReference>
<evidence type="ECO:0000259" key="2">
    <source>
        <dbReference type="Pfam" id="PF18945"/>
    </source>
</evidence>
<dbReference type="InterPro" id="IPR044032">
    <property type="entry name" value="TssC1_C"/>
</dbReference>
<proteinExistence type="predicted"/>
<dbReference type="OrthoDB" id="9764000at2"/>
<sequence length="484" mass="54196">MGSAEFKAGITAVALAEVTTVAELVERLAIRAPETDWDRDQVTALLVGALEELDARLNEQVNAILHQPTFQALEANWRGVQLLTEQAAHDDTEGLVRIRMLDLEWSELSRDLARAIEFDQSQLFARLYSEEFGSPGGEPFGLLLGAYSVSHRVQGGQANLETLGELARVAAAAFAPLILNADPSFFGVDRFAELASVMDLESHFEQPELVRWRSLRRSEDARFLGLAMPRMLMRRPYADAGPGPEAFRFREKGDSPDRDYLWGPACFAVGTVAIRAFCHSGWFAQIRGYREGRVAHGTVDNLPGVQTLSSAGRIFPTRSPVEWQISDRMERVLADQGFIPLLPLVNTEMLVLHSVPSIQEPAHYDQGEAQVSARLAAMLHYTLCVSRFAHYLKVMGRDRVGGYRSPEECETQLQRWLHRYTMATEGASDEMRARFPLRSASVSVRPRPGQPGRYDSVIRLQPHFQLDQLVTSMRLITELTPIHN</sequence>
<gene>
    <name evidence="3" type="ORF">CK501_03060</name>
</gene>
<protein>
    <submittedName>
        <fullName evidence="3">Type VI secretion system contractile sheath large subunit</fullName>
    </submittedName>
</protein>
<name>A0A2A2FC42_9GAMM</name>
<organism evidence="3 4">
    <name type="scientific">Halovibrio salipaludis</name>
    <dbReference type="NCBI Taxonomy" id="2032626"/>
    <lineage>
        <taxon>Bacteria</taxon>
        <taxon>Pseudomonadati</taxon>
        <taxon>Pseudomonadota</taxon>
        <taxon>Gammaproteobacteria</taxon>
        <taxon>Oceanospirillales</taxon>
        <taxon>Halomonadaceae</taxon>
        <taxon>Halovibrio</taxon>
    </lineage>
</organism>
<dbReference type="InterPro" id="IPR044031">
    <property type="entry name" value="TssC1_N"/>
</dbReference>
<dbReference type="Pfam" id="PF05943">
    <property type="entry name" value="VipB"/>
    <property type="match status" value="1"/>
</dbReference>
<evidence type="ECO:0000313" key="3">
    <source>
        <dbReference type="EMBL" id="PAU82145.1"/>
    </source>
</evidence>